<comment type="caution">
    <text evidence="1">The sequence shown here is derived from an EMBL/GenBank/DDBJ whole genome shotgun (WGS) entry which is preliminary data.</text>
</comment>
<accession>A0A5J4WPL4</accession>
<organism evidence="1 2">
    <name type="scientific">Streblomastix strix</name>
    <dbReference type="NCBI Taxonomy" id="222440"/>
    <lineage>
        <taxon>Eukaryota</taxon>
        <taxon>Metamonada</taxon>
        <taxon>Preaxostyla</taxon>
        <taxon>Oxymonadida</taxon>
        <taxon>Streblomastigidae</taxon>
        <taxon>Streblomastix</taxon>
    </lineage>
</organism>
<protein>
    <submittedName>
        <fullName evidence="1">Uncharacterized protein</fullName>
    </submittedName>
</protein>
<evidence type="ECO:0000313" key="2">
    <source>
        <dbReference type="Proteomes" id="UP000324800"/>
    </source>
</evidence>
<dbReference type="Proteomes" id="UP000324800">
    <property type="component" value="Unassembled WGS sequence"/>
</dbReference>
<name>A0A5J4WPL4_9EUKA</name>
<reference evidence="1 2" key="1">
    <citation type="submission" date="2019-03" db="EMBL/GenBank/DDBJ databases">
        <title>Single cell metagenomics reveals metabolic interactions within the superorganism composed of flagellate Streblomastix strix and complex community of Bacteroidetes bacteria on its surface.</title>
        <authorList>
            <person name="Treitli S.C."/>
            <person name="Kolisko M."/>
            <person name="Husnik F."/>
            <person name="Keeling P."/>
            <person name="Hampl V."/>
        </authorList>
    </citation>
    <scope>NUCLEOTIDE SEQUENCE [LARGE SCALE GENOMIC DNA]</scope>
    <source>
        <strain evidence="1">ST1C</strain>
    </source>
</reference>
<evidence type="ECO:0000313" key="1">
    <source>
        <dbReference type="EMBL" id="KAA6396633.1"/>
    </source>
</evidence>
<sequence>MLSTRAVFVVSYLELIIYGPFQSIQQNIIYILVASVLTNVITQSPNFGLASLGKFLNKYLPNQPPSGNRRVVAYEDVNAILSPQTINYGSEPLEAKKLYRSNYELKSSFVIAFGTGGSNTSFDAQIIQSLFFTCYCRVWSPIGTNCSSSPFGLGQRSLVYAYNSRKSDNPAVSAGGNGAIHGKVQLPGNKSNNRGFMRYDIEKDLLIWVIMAIGG</sequence>
<dbReference type="EMBL" id="SNRW01001379">
    <property type="protein sequence ID" value="KAA6396633.1"/>
    <property type="molecule type" value="Genomic_DNA"/>
</dbReference>
<gene>
    <name evidence="1" type="ORF">EZS28_007834</name>
</gene>
<feature type="non-terminal residue" evidence="1">
    <location>
        <position position="215"/>
    </location>
</feature>
<proteinExistence type="predicted"/>
<dbReference type="AlphaFoldDB" id="A0A5J4WPL4"/>